<organism evidence="1 2">
    <name type="scientific">Thermaurantimonas aggregans</name>
    <dbReference type="NCBI Taxonomy" id="2173829"/>
    <lineage>
        <taxon>Bacteria</taxon>
        <taxon>Pseudomonadati</taxon>
        <taxon>Bacteroidota</taxon>
        <taxon>Flavobacteriia</taxon>
        <taxon>Flavobacteriales</taxon>
        <taxon>Schleiferiaceae</taxon>
        <taxon>Thermaurantimonas</taxon>
    </lineage>
</organism>
<keyword evidence="2" id="KW-1185">Reference proteome</keyword>
<accession>A0A401XL54</accession>
<dbReference type="EMBL" id="BHZE01000010">
    <property type="protein sequence ID" value="GCD77711.1"/>
    <property type="molecule type" value="Genomic_DNA"/>
</dbReference>
<protein>
    <submittedName>
        <fullName evidence="1">Uncharacterized protein</fullName>
    </submittedName>
</protein>
<evidence type="ECO:0000313" key="2">
    <source>
        <dbReference type="Proteomes" id="UP000286715"/>
    </source>
</evidence>
<name>A0A401XL54_9FLAO</name>
<evidence type="ECO:0000313" key="1">
    <source>
        <dbReference type="EMBL" id="GCD77711.1"/>
    </source>
</evidence>
<gene>
    <name evidence="1" type="ORF">JCM31826_11930</name>
</gene>
<comment type="caution">
    <text evidence="1">The sequence shown here is derived from an EMBL/GenBank/DDBJ whole genome shotgun (WGS) entry which is preliminary data.</text>
</comment>
<sequence>MSRSRYITEDGIEGIVFEVEPNSYDIKGFYLFELPNLTTTRNGVKVSIDGYNLLIIVDKNGIAEYFYASF</sequence>
<reference evidence="1 2" key="1">
    <citation type="submission" date="2018-11" db="EMBL/GenBank/DDBJ databases">
        <title>Schleiferia aggregans sp. nov., a moderately thermophilic heterotrophic bacterium isolated from microbial mats at a terrestrial hot spring.</title>
        <authorList>
            <person name="Iino T."/>
            <person name="Ohkuma M."/>
            <person name="Haruta S."/>
        </authorList>
    </citation>
    <scope>NUCLEOTIDE SEQUENCE [LARGE SCALE GENOMIC DNA]</scope>
    <source>
        <strain evidence="1 2">LA</strain>
    </source>
</reference>
<proteinExistence type="predicted"/>
<dbReference type="Proteomes" id="UP000286715">
    <property type="component" value="Unassembled WGS sequence"/>
</dbReference>
<dbReference type="AlphaFoldDB" id="A0A401XL54"/>